<dbReference type="GO" id="GO:0003677">
    <property type="term" value="F:DNA binding"/>
    <property type="evidence" value="ECO:0007669"/>
    <property type="project" value="InterPro"/>
</dbReference>
<name>A0AA92VAJ5_9BACT</name>
<dbReference type="SUPFAM" id="SSF50998">
    <property type="entry name" value="Quinoprotein alcohol dehydrogenase-like"/>
    <property type="match status" value="1"/>
</dbReference>
<dbReference type="Proteomes" id="UP000283785">
    <property type="component" value="Unassembled WGS sequence"/>
</dbReference>
<dbReference type="AlphaFoldDB" id="A0AA92VAJ5"/>
<dbReference type="Proteomes" id="UP000283672">
    <property type="component" value="Unassembled WGS sequence"/>
</dbReference>
<evidence type="ECO:0000313" key="3">
    <source>
        <dbReference type="EMBL" id="RGW42907.1"/>
    </source>
</evidence>
<feature type="transmembrane region" description="Helical" evidence="1">
    <location>
        <begin position="677"/>
        <end position="699"/>
    </location>
</feature>
<dbReference type="InterPro" id="IPR011047">
    <property type="entry name" value="Quinoprotein_ADH-like_sf"/>
</dbReference>
<dbReference type="RefSeq" id="WP_147347000.1">
    <property type="nucleotide sequence ID" value="NZ_QROP01000017.1"/>
</dbReference>
<dbReference type="GO" id="GO:0006355">
    <property type="term" value="P:regulation of DNA-templated transcription"/>
    <property type="evidence" value="ECO:0007669"/>
    <property type="project" value="InterPro"/>
</dbReference>
<dbReference type="EMBL" id="QROP01000017">
    <property type="protein sequence ID" value="RHL37993.1"/>
    <property type="molecule type" value="Genomic_DNA"/>
</dbReference>
<evidence type="ECO:0000313" key="5">
    <source>
        <dbReference type="Proteomes" id="UP000283672"/>
    </source>
</evidence>
<evidence type="ECO:0000259" key="2">
    <source>
        <dbReference type="SMART" id="SM00421"/>
    </source>
</evidence>
<sequence>MYFGNNDGMLIYDGYEWTHAALPNKGIIRSVLADGDRIYVGTYTDFGYFTRDNRGRMTYHSLWPSQYKSHNDEIWNIIKVKDHIYFQSFCSYFDYDGKQVTPYFNNKELPLWFYPARNNVYTQIVNGGISLVKNGKFLPVLSATKVNGDNIMGMYALSGNKTLLITHKQGFFIMEGSEATPVHTSLDAELSRSLVNRTALLNPTTLIVGTIKNGVYAINLNNFQVIWHYNKANGLHNNTVLNLYVDNSKNLWVTLDNGISLIHTGLPLSVMNMEGFGMTYGMSIINNQMYIATNQSVWQYDMAKHQTINVSGCEGQNWYLAAMNTQVFVGNNNGIKNIVGDKSFNLSNTINGSTCLKEYHLFGQHALIESSYTIFHFFRKEGNRWVNRQDINGFSAPIREFEIDNTGVLWAAHMSKGLYRLTLSKDLSRFTKVQYYPSLNNGPEQMFHVMNINGRVVFSYNNGLYTYDDIQKEIVAYKGCGWLSNTGIITSSFIDKNQYWVLNKDGFWLIQSNEQNGHPKAFISNTIFGKEINNYGHAMYTQGANTYFFLNDGIGRYNGKDIRSKRNLYKIFIKEVITKGKNNHQEYLPIHSNKEDVDSRGNMFFKLSYPNFDNEKLVFCYTLAKNGKKLTEKSSSPTISYNNLDYGNYTFTATVKSLSGEVLSDSIVYQFSYPAPFYLSIWAWFGYAFLLYVCVYGYTRWHTNKIVRRNQKVAEAKLMVQKMKVLEQERIIAEQQKILLENELEIKGKETASIAFDMLALKNSMGDIKEQLLSGMHRGTLSSRDVNKILMQMKSQDTDLFWSTFQNNFDLIHKRFFRNLHEKYPELTANDMKICALLRLNLNTKDIANFTHLSIRGVESVRYRLRKKLGIPSEKSLTDFLIEFE</sequence>
<dbReference type="SMART" id="SM00421">
    <property type="entry name" value="HTH_LUXR"/>
    <property type="match status" value="1"/>
</dbReference>
<dbReference type="InterPro" id="IPR013783">
    <property type="entry name" value="Ig-like_fold"/>
</dbReference>
<dbReference type="InterPro" id="IPR036388">
    <property type="entry name" value="WH-like_DNA-bd_sf"/>
</dbReference>
<organism evidence="4 5">
    <name type="scientific">Segatella copri</name>
    <dbReference type="NCBI Taxonomy" id="165179"/>
    <lineage>
        <taxon>Bacteria</taxon>
        <taxon>Pseudomonadati</taxon>
        <taxon>Bacteroidota</taxon>
        <taxon>Bacteroidia</taxon>
        <taxon>Bacteroidales</taxon>
        <taxon>Prevotellaceae</taxon>
        <taxon>Segatella</taxon>
    </lineage>
</organism>
<comment type="caution">
    <text evidence="4">The sequence shown here is derived from an EMBL/GenBank/DDBJ whole genome shotgun (WGS) entry which is preliminary data.</text>
</comment>
<dbReference type="InterPro" id="IPR000792">
    <property type="entry name" value="Tscrpt_reg_LuxR_C"/>
</dbReference>
<protein>
    <recommendedName>
        <fullName evidence="2">HTH luxR-type domain-containing protein</fullName>
    </recommendedName>
</protein>
<dbReference type="InterPro" id="IPR016032">
    <property type="entry name" value="Sig_transdc_resp-reg_C-effctor"/>
</dbReference>
<proteinExistence type="predicted"/>
<keyword evidence="1" id="KW-0812">Transmembrane</keyword>
<evidence type="ECO:0000313" key="4">
    <source>
        <dbReference type="EMBL" id="RHL37993.1"/>
    </source>
</evidence>
<dbReference type="EMBL" id="QSAG01000011">
    <property type="protein sequence ID" value="RGW42907.1"/>
    <property type="molecule type" value="Genomic_DNA"/>
</dbReference>
<dbReference type="Gene3D" id="2.60.40.10">
    <property type="entry name" value="Immunoglobulins"/>
    <property type="match status" value="1"/>
</dbReference>
<keyword evidence="1" id="KW-0472">Membrane</keyword>
<keyword evidence="1" id="KW-1133">Transmembrane helix</keyword>
<evidence type="ECO:0000256" key="1">
    <source>
        <dbReference type="SAM" id="Phobius"/>
    </source>
</evidence>
<dbReference type="SUPFAM" id="SSF46894">
    <property type="entry name" value="C-terminal effector domain of the bipartite response regulators"/>
    <property type="match status" value="1"/>
</dbReference>
<reference evidence="5 6" key="1">
    <citation type="submission" date="2018-08" db="EMBL/GenBank/DDBJ databases">
        <title>A genome reference for cultivated species of the human gut microbiota.</title>
        <authorList>
            <person name="Zou Y."/>
            <person name="Xue W."/>
            <person name="Luo G."/>
        </authorList>
    </citation>
    <scope>NUCLEOTIDE SEQUENCE [LARGE SCALE GENOMIC DNA]</scope>
    <source>
        <strain evidence="3 6">AF12-50</strain>
        <strain evidence="4 5">AF38-11</strain>
    </source>
</reference>
<evidence type="ECO:0000313" key="6">
    <source>
        <dbReference type="Proteomes" id="UP000283785"/>
    </source>
</evidence>
<dbReference type="InterPro" id="IPR015943">
    <property type="entry name" value="WD40/YVTN_repeat-like_dom_sf"/>
</dbReference>
<feature type="domain" description="HTH luxR-type" evidence="2">
    <location>
        <begin position="824"/>
        <end position="881"/>
    </location>
</feature>
<dbReference type="Gene3D" id="1.10.10.10">
    <property type="entry name" value="Winged helix-like DNA-binding domain superfamily/Winged helix DNA-binding domain"/>
    <property type="match status" value="1"/>
</dbReference>
<accession>A0AA92VAJ5</accession>
<dbReference type="Gene3D" id="2.130.10.10">
    <property type="entry name" value="YVTN repeat-like/Quinoprotein amine dehydrogenase"/>
    <property type="match status" value="2"/>
</dbReference>
<gene>
    <name evidence="4" type="ORF">DW026_08025</name>
    <name evidence="3" type="ORF">DWV76_07535</name>
</gene>